<evidence type="ECO:0000259" key="6">
    <source>
        <dbReference type="PROSITE" id="PS50089"/>
    </source>
</evidence>
<keyword evidence="7" id="KW-1185">Reference proteome</keyword>
<evidence type="ECO:0000256" key="2">
    <source>
        <dbReference type="ARBA" id="ARBA00022771"/>
    </source>
</evidence>
<dbReference type="Gene3D" id="3.30.40.10">
    <property type="entry name" value="Zinc/RING finger domain, C3HC4 (zinc finger)"/>
    <property type="match status" value="1"/>
</dbReference>
<keyword evidence="3" id="KW-0862">Zinc</keyword>
<evidence type="ECO:0000256" key="3">
    <source>
        <dbReference type="ARBA" id="ARBA00022833"/>
    </source>
</evidence>
<name>A0A9C6XR80_FRAOC</name>
<gene>
    <name evidence="8" type="primary">LOC113209200</name>
</gene>
<dbReference type="InterPro" id="IPR001841">
    <property type="entry name" value="Znf_RING"/>
</dbReference>
<sequence>MLQSADLNTLYAPKGPAMAPAALLYPVAYALMTRHTTDAHEAVLRCVARHVDGMQDPAWLMADFEPALRGAFRRVWPGVHVSGCWFHFGQAVLDRAVDFCHMKPLLQENAEAGRAQKMLMTLPLLPMALIVAGLDYIEGHVARHELTAHFAPILQYMRTYWINEVGVAILAVGDLYHRTNNGVESFHKILNTSVGVHPSFWRFFDALRRVDAARAVRGIKGRAPRAPRPARGELLPRGPRPELPHPPPRAQDEDDGDDTSDDDFQPPRPLRNAGRQEGARRNPPRQGRNEEDVPLAVLQRQHRANEELQQEEEDLPLAVLQERQREEEEGQPEQVEEEDQPEHVQEEDQPEQVEEGDQPEQVDEEEQQDQEEQEQPAEQEEPAQDQHLMDEFRAQLVRDLPGEPEGGILVAFQFPGRRERQRFGADCDVRNLHNFALTVALEISKVSNSFRLVSPPAQVIPEREKRMDEVSGGSAQVLLHVQPSRGECSVCIDAIQEQFKGRLEPCGHSFCMVCATRLNETRRKECALCRAKITSVKRWPN</sequence>
<dbReference type="Pfam" id="PF13920">
    <property type="entry name" value="zf-C3HC4_3"/>
    <property type="match status" value="1"/>
</dbReference>
<proteinExistence type="predicted"/>
<protein>
    <submittedName>
        <fullName evidence="8">Uncharacterized protein LOC113209200</fullName>
    </submittedName>
</protein>
<dbReference type="OrthoDB" id="90756at2759"/>
<accession>A0A9C6XR80</accession>
<dbReference type="SMART" id="SM00184">
    <property type="entry name" value="RING"/>
    <property type="match status" value="1"/>
</dbReference>
<reference evidence="8" key="1">
    <citation type="submission" date="2025-08" db="UniProtKB">
        <authorList>
            <consortium name="RefSeq"/>
        </authorList>
    </citation>
    <scope>IDENTIFICATION</scope>
    <source>
        <tissue evidence="8">Whole organism</tissue>
    </source>
</reference>
<evidence type="ECO:0000256" key="4">
    <source>
        <dbReference type="PROSITE-ProRule" id="PRU00175"/>
    </source>
</evidence>
<dbReference type="Pfam" id="PF10551">
    <property type="entry name" value="MULE"/>
    <property type="match status" value="1"/>
</dbReference>
<feature type="domain" description="RING-type" evidence="6">
    <location>
        <begin position="488"/>
        <end position="530"/>
    </location>
</feature>
<evidence type="ECO:0000256" key="1">
    <source>
        <dbReference type="ARBA" id="ARBA00022723"/>
    </source>
</evidence>
<dbReference type="PROSITE" id="PS00518">
    <property type="entry name" value="ZF_RING_1"/>
    <property type="match status" value="1"/>
</dbReference>
<feature type="compositionally biased region" description="Acidic residues" evidence="5">
    <location>
        <begin position="327"/>
        <end position="340"/>
    </location>
</feature>
<dbReference type="InterPro" id="IPR017907">
    <property type="entry name" value="Znf_RING_CS"/>
</dbReference>
<dbReference type="InterPro" id="IPR013083">
    <property type="entry name" value="Znf_RING/FYVE/PHD"/>
</dbReference>
<dbReference type="SUPFAM" id="SSF57850">
    <property type="entry name" value="RING/U-box"/>
    <property type="match status" value="1"/>
</dbReference>
<feature type="compositionally biased region" description="Acidic residues" evidence="5">
    <location>
        <begin position="347"/>
        <end position="383"/>
    </location>
</feature>
<dbReference type="RefSeq" id="XP_052128160.1">
    <property type="nucleotide sequence ID" value="XM_052272200.1"/>
</dbReference>
<dbReference type="GeneID" id="113209200"/>
<dbReference type="Proteomes" id="UP000504606">
    <property type="component" value="Unplaced"/>
</dbReference>
<keyword evidence="1" id="KW-0479">Metal-binding</keyword>
<dbReference type="PROSITE" id="PS50089">
    <property type="entry name" value="ZF_RING_2"/>
    <property type="match status" value="1"/>
</dbReference>
<feature type="region of interest" description="Disordered" evidence="5">
    <location>
        <begin position="221"/>
        <end position="292"/>
    </location>
</feature>
<keyword evidence="2 4" id="KW-0863">Zinc-finger</keyword>
<evidence type="ECO:0000256" key="5">
    <source>
        <dbReference type="SAM" id="MobiDB-lite"/>
    </source>
</evidence>
<feature type="compositionally biased region" description="Acidic residues" evidence="5">
    <location>
        <begin position="252"/>
        <end position="264"/>
    </location>
</feature>
<feature type="region of interest" description="Disordered" evidence="5">
    <location>
        <begin position="323"/>
        <end position="384"/>
    </location>
</feature>
<evidence type="ECO:0000313" key="7">
    <source>
        <dbReference type="Proteomes" id="UP000504606"/>
    </source>
</evidence>
<evidence type="ECO:0000313" key="8">
    <source>
        <dbReference type="RefSeq" id="XP_052128160.1"/>
    </source>
</evidence>
<dbReference type="GO" id="GO:0008270">
    <property type="term" value="F:zinc ion binding"/>
    <property type="evidence" value="ECO:0007669"/>
    <property type="project" value="UniProtKB-KW"/>
</dbReference>
<dbReference type="InterPro" id="IPR018289">
    <property type="entry name" value="MULE_transposase_dom"/>
</dbReference>
<organism evidence="7 8">
    <name type="scientific">Frankliniella occidentalis</name>
    <name type="common">Western flower thrips</name>
    <name type="synonym">Euthrips occidentalis</name>
    <dbReference type="NCBI Taxonomy" id="133901"/>
    <lineage>
        <taxon>Eukaryota</taxon>
        <taxon>Metazoa</taxon>
        <taxon>Ecdysozoa</taxon>
        <taxon>Arthropoda</taxon>
        <taxon>Hexapoda</taxon>
        <taxon>Insecta</taxon>
        <taxon>Pterygota</taxon>
        <taxon>Neoptera</taxon>
        <taxon>Paraneoptera</taxon>
        <taxon>Thysanoptera</taxon>
        <taxon>Terebrantia</taxon>
        <taxon>Thripoidea</taxon>
        <taxon>Thripidae</taxon>
        <taxon>Frankliniella</taxon>
    </lineage>
</organism>
<dbReference type="AlphaFoldDB" id="A0A9C6XR80"/>
<dbReference type="KEGG" id="foc:113209200"/>